<evidence type="ECO:0000256" key="1">
    <source>
        <dbReference type="SAM" id="Phobius"/>
    </source>
</evidence>
<dbReference type="RefSeq" id="WP_107883727.1">
    <property type="nucleotide sequence ID" value="NZ_PYSG01000002.1"/>
</dbReference>
<comment type="caution">
    <text evidence="2">The sequence shown here is derived from an EMBL/GenBank/DDBJ whole genome shotgun (WGS) entry which is preliminary data.</text>
</comment>
<accession>A0ABX5HYM5</accession>
<reference evidence="2 3" key="1">
    <citation type="submission" date="2018-03" db="EMBL/GenBank/DDBJ databases">
        <authorList>
            <person name="Dailey F.E."/>
        </authorList>
    </citation>
    <scope>NUCLEOTIDE SEQUENCE [LARGE SCALE GENOMIC DNA]</scope>
    <source>
        <strain evidence="2 3">CW7</strain>
    </source>
</reference>
<evidence type="ECO:0000313" key="2">
    <source>
        <dbReference type="EMBL" id="PTA51373.1"/>
    </source>
</evidence>
<sequence length="87" mass="9869">MKLASKTPLLSADVEQLFMLGWRYKLNQWLLFHCSLLLGISLLLSSWMSFPSSWLLSLASLLPQSLLASMLLPYHVNRYSLSAPLCL</sequence>
<protein>
    <submittedName>
        <fullName evidence="2">Uncharacterized protein</fullName>
    </submittedName>
</protein>
<keyword evidence="1" id="KW-0812">Transmembrane</keyword>
<dbReference type="Proteomes" id="UP000240506">
    <property type="component" value="Unassembled WGS sequence"/>
</dbReference>
<organism evidence="2 3">
    <name type="scientific">Shewanella morhuae</name>
    <dbReference type="NCBI Taxonomy" id="365591"/>
    <lineage>
        <taxon>Bacteria</taxon>
        <taxon>Pseudomonadati</taxon>
        <taxon>Pseudomonadota</taxon>
        <taxon>Gammaproteobacteria</taxon>
        <taxon>Alteromonadales</taxon>
        <taxon>Shewanellaceae</taxon>
        <taxon>Shewanella</taxon>
    </lineage>
</organism>
<reference evidence="2 3" key="2">
    <citation type="submission" date="2018-04" db="EMBL/GenBank/DDBJ databases">
        <title>Genomic sequence of a freshwater isolate of Shewanella morhuae.</title>
        <authorList>
            <person name="Castillo D.E."/>
            <person name="Gram L."/>
        </authorList>
    </citation>
    <scope>NUCLEOTIDE SEQUENCE [LARGE SCALE GENOMIC DNA]</scope>
    <source>
        <strain evidence="2 3">CW7</strain>
    </source>
</reference>
<keyword evidence="1" id="KW-0472">Membrane</keyword>
<keyword evidence="3" id="KW-1185">Reference proteome</keyword>
<dbReference type="EMBL" id="PYSG01000002">
    <property type="protein sequence ID" value="PTA51373.1"/>
    <property type="molecule type" value="Genomic_DNA"/>
</dbReference>
<evidence type="ECO:0000313" key="3">
    <source>
        <dbReference type="Proteomes" id="UP000240506"/>
    </source>
</evidence>
<keyword evidence="1" id="KW-1133">Transmembrane helix</keyword>
<gene>
    <name evidence="2" type="ORF">C9I43_13150</name>
</gene>
<feature type="transmembrane region" description="Helical" evidence="1">
    <location>
        <begin position="29"/>
        <end position="48"/>
    </location>
</feature>
<proteinExistence type="predicted"/>
<name>A0ABX5HYM5_9GAMM</name>